<dbReference type="AlphaFoldDB" id="A0A239K3Y4"/>
<feature type="domain" description="OmpA-like" evidence="6">
    <location>
        <begin position="383"/>
        <end position="499"/>
    </location>
</feature>
<evidence type="ECO:0000256" key="5">
    <source>
        <dbReference type="SAM" id="SignalP"/>
    </source>
</evidence>
<dbReference type="PANTHER" id="PTHR30329:SF21">
    <property type="entry name" value="LIPOPROTEIN YIAD-RELATED"/>
    <property type="match status" value="1"/>
</dbReference>
<keyword evidence="8" id="KW-1185">Reference proteome</keyword>
<dbReference type="GO" id="GO:0009279">
    <property type="term" value="C:cell outer membrane"/>
    <property type="evidence" value="ECO:0007669"/>
    <property type="project" value="UniProtKB-SubCell"/>
</dbReference>
<dbReference type="InterPro" id="IPR050330">
    <property type="entry name" value="Bact_OuterMem_StrucFunc"/>
</dbReference>
<proteinExistence type="predicted"/>
<dbReference type="RefSeq" id="WP_144017409.1">
    <property type="nucleotide sequence ID" value="NZ_FZPD01000004.1"/>
</dbReference>
<dbReference type="PRINTS" id="PR01021">
    <property type="entry name" value="OMPADOMAIN"/>
</dbReference>
<evidence type="ECO:0000313" key="7">
    <source>
        <dbReference type="EMBL" id="SNT13057.1"/>
    </source>
</evidence>
<evidence type="ECO:0000256" key="1">
    <source>
        <dbReference type="ARBA" id="ARBA00004442"/>
    </source>
</evidence>
<comment type="subcellular location">
    <subcellularLocation>
        <location evidence="1">Cell outer membrane</location>
    </subcellularLocation>
</comment>
<dbReference type="EMBL" id="FZPD01000004">
    <property type="protein sequence ID" value="SNT13057.1"/>
    <property type="molecule type" value="Genomic_DNA"/>
</dbReference>
<gene>
    <name evidence="7" type="ORF">SAMN05421640_2417</name>
</gene>
<keyword evidence="3" id="KW-0998">Cell outer membrane</keyword>
<dbReference type="SUPFAM" id="SSF103088">
    <property type="entry name" value="OmpA-like"/>
    <property type="match status" value="1"/>
</dbReference>
<evidence type="ECO:0000259" key="6">
    <source>
        <dbReference type="PROSITE" id="PS51123"/>
    </source>
</evidence>
<organism evidence="7 8">
    <name type="scientific">Ekhidna lutea</name>
    <dbReference type="NCBI Taxonomy" id="447679"/>
    <lineage>
        <taxon>Bacteria</taxon>
        <taxon>Pseudomonadati</taxon>
        <taxon>Bacteroidota</taxon>
        <taxon>Cytophagia</taxon>
        <taxon>Cytophagales</taxon>
        <taxon>Reichenbachiellaceae</taxon>
        <taxon>Ekhidna</taxon>
    </lineage>
</organism>
<sequence length="499" mass="55678">MKSSIIIFLACLSLSLNAQIAFEGTGTTVDSLNTANGQNYLVLNPFQKGMAFTEEKGGVATSSDLFTSKEVVIEGMSWQVLVFPDWLGEKGMLSPLGFTPFGVFYSEVTFDKGMYYGEVKFSSNGKVEEVDIPFLRNKAPIQSGCLSKDGRYMILSMESNNTAGVEDLYLVKKKSDGSWDRAKNLGFQLNTEFQEVTPFLAEDNRTLFFATNGRGGQGSFDLFYTVRQDESWRNWSEPVNLGPQVNTSGSETSFAYLDGSEWAYYISSKDSDGYGDIMKVKFKENIAEDTAVVEEPVEEMTVAEVVASEAMIQIVDKKTDEYLSAQLIFDTLILPVPAGVFVLDSSFLKYGEVEIKSEGYLPVRFALEDNLIMGENKIALERVKKGETIALSHVLFHRGTPDLIEDSYEELDLVVEMLNDNPKIKILLKGHTDNTGDPVRNVQLSEARVRAVKEYIISQGISPYRVTGKGYGGNQPIARNETEETRKLNRRVEFEVIED</sequence>
<accession>A0A239K3Y4</accession>
<dbReference type="Proteomes" id="UP000198393">
    <property type="component" value="Unassembled WGS sequence"/>
</dbReference>
<keyword evidence="5" id="KW-0732">Signal</keyword>
<keyword evidence="2 4" id="KW-0472">Membrane</keyword>
<evidence type="ECO:0000256" key="2">
    <source>
        <dbReference type="ARBA" id="ARBA00023136"/>
    </source>
</evidence>
<feature type="signal peptide" evidence="5">
    <location>
        <begin position="1"/>
        <end position="18"/>
    </location>
</feature>
<dbReference type="CDD" id="cd07185">
    <property type="entry name" value="OmpA_C-like"/>
    <property type="match status" value="1"/>
</dbReference>
<dbReference type="InterPro" id="IPR006665">
    <property type="entry name" value="OmpA-like"/>
</dbReference>
<name>A0A239K3Y4_EKHLU</name>
<dbReference type="Pfam" id="PF00691">
    <property type="entry name" value="OmpA"/>
    <property type="match status" value="1"/>
</dbReference>
<evidence type="ECO:0000256" key="4">
    <source>
        <dbReference type="PROSITE-ProRule" id="PRU00473"/>
    </source>
</evidence>
<feature type="chain" id="PRO_5012692509" evidence="5">
    <location>
        <begin position="19"/>
        <end position="499"/>
    </location>
</feature>
<dbReference type="InterPro" id="IPR006664">
    <property type="entry name" value="OMP_bac"/>
</dbReference>
<protein>
    <submittedName>
        <fullName evidence="7">Outer membrane protein OmpA</fullName>
    </submittedName>
</protein>
<evidence type="ECO:0000256" key="3">
    <source>
        <dbReference type="ARBA" id="ARBA00023237"/>
    </source>
</evidence>
<reference evidence="7 8" key="1">
    <citation type="submission" date="2017-06" db="EMBL/GenBank/DDBJ databases">
        <authorList>
            <person name="Kim H.J."/>
            <person name="Triplett B.A."/>
        </authorList>
    </citation>
    <scope>NUCLEOTIDE SEQUENCE [LARGE SCALE GENOMIC DNA]</scope>
    <source>
        <strain evidence="7 8">DSM 19307</strain>
    </source>
</reference>
<dbReference type="SUPFAM" id="SSF82171">
    <property type="entry name" value="DPP6 N-terminal domain-like"/>
    <property type="match status" value="1"/>
</dbReference>
<dbReference type="OrthoDB" id="1490539at2"/>
<dbReference type="Gene3D" id="3.30.1330.60">
    <property type="entry name" value="OmpA-like domain"/>
    <property type="match status" value="1"/>
</dbReference>
<dbReference type="PROSITE" id="PS51123">
    <property type="entry name" value="OMPA_2"/>
    <property type="match status" value="1"/>
</dbReference>
<dbReference type="PANTHER" id="PTHR30329">
    <property type="entry name" value="STATOR ELEMENT OF FLAGELLAR MOTOR COMPLEX"/>
    <property type="match status" value="1"/>
</dbReference>
<dbReference type="InterPro" id="IPR036737">
    <property type="entry name" value="OmpA-like_sf"/>
</dbReference>
<evidence type="ECO:0000313" key="8">
    <source>
        <dbReference type="Proteomes" id="UP000198393"/>
    </source>
</evidence>